<evidence type="ECO:0000259" key="1">
    <source>
        <dbReference type="PROSITE" id="PS51406"/>
    </source>
</evidence>
<accession>A0AAD5AVV1</accession>
<proteinExistence type="predicted"/>
<reference evidence="2" key="1">
    <citation type="submission" date="2018-07" db="EMBL/GenBank/DDBJ databases">
        <title>Comparative genomics of catfishes provides insights into carnivory and benthic adaptation.</title>
        <authorList>
            <person name="Zhang Y."/>
            <person name="Wang D."/>
            <person name="Peng Z."/>
            <person name="Zheng S."/>
            <person name="Shao F."/>
            <person name="Tao W."/>
        </authorList>
    </citation>
    <scope>NUCLEOTIDE SEQUENCE</scope>
    <source>
        <strain evidence="2">Chongqing</strain>
    </source>
</reference>
<protein>
    <submittedName>
        <fullName evidence="2">Microfibril-associated glycoprotein 4-like</fullName>
    </submittedName>
</protein>
<dbReference type="InterPro" id="IPR014716">
    <property type="entry name" value="Fibrinogen_a/b/g_C_1"/>
</dbReference>
<sequence length="257" mass="29146">MLHCWDGLGQRRAMRPFSIMTCCVLALSVLVVVAAGPAYVRLLPQDCHEIYRGGINRSGVYTIYPSDNSPVQVYCEIGCSEDSVQGWTVIQRRIDGSVNFYRRWEQYKNGFGNKSGEYWLGLENLYKMTHNKLYELQVDLVDNDEAKASALYTTFSVGGGSNYMLQVGGFVDKGAGDSLSYHSGQRFSTYDNEQNPYGCARSYFSGFWFNACHYANPNGIYLGRQDSTYFAIGNVWYTWRGYEYGLKSITMKIRPVS</sequence>
<keyword evidence="3" id="KW-1185">Reference proteome</keyword>
<dbReference type="GO" id="GO:0048251">
    <property type="term" value="P:elastic fiber assembly"/>
    <property type="evidence" value="ECO:0007669"/>
    <property type="project" value="TreeGrafter"/>
</dbReference>
<dbReference type="Proteomes" id="UP001205998">
    <property type="component" value="Unassembled WGS sequence"/>
</dbReference>
<dbReference type="PANTHER" id="PTHR19143">
    <property type="entry name" value="FIBRINOGEN/TENASCIN/ANGIOPOEITIN"/>
    <property type="match status" value="1"/>
</dbReference>
<evidence type="ECO:0000313" key="2">
    <source>
        <dbReference type="EMBL" id="KAI5623626.1"/>
    </source>
</evidence>
<dbReference type="InterPro" id="IPR002181">
    <property type="entry name" value="Fibrinogen_a/b/g_C_dom"/>
</dbReference>
<gene>
    <name evidence="2" type="ORF">C0J50_16812</name>
</gene>
<dbReference type="CDD" id="cd00087">
    <property type="entry name" value="FReD"/>
    <property type="match status" value="1"/>
</dbReference>
<comment type="caution">
    <text evidence="2">The sequence shown here is derived from an EMBL/GenBank/DDBJ whole genome shotgun (WGS) entry which is preliminary data.</text>
</comment>
<feature type="domain" description="Fibrinogen C-terminal" evidence="1">
    <location>
        <begin position="38"/>
        <end position="257"/>
    </location>
</feature>
<dbReference type="GO" id="GO:0005615">
    <property type="term" value="C:extracellular space"/>
    <property type="evidence" value="ECO:0007669"/>
    <property type="project" value="TreeGrafter"/>
</dbReference>
<dbReference type="SUPFAM" id="SSF56496">
    <property type="entry name" value="Fibrinogen C-terminal domain-like"/>
    <property type="match status" value="1"/>
</dbReference>
<organism evidence="2 3">
    <name type="scientific">Silurus asotus</name>
    <name type="common">Amur catfish</name>
    <name type="synonym">Parasilurus asotus</name>
    <dbReference type="NCBI Taxonomy" id="30991"/>
    <lineage>
        <taxon>Eukaryota</taxon>
        <taxon>Metazoa</taxon>
        <taxon>Chordata</taxon>
        <taxon>Craniata</taxon>
        <taxon>Vertebrata</taxon>
        <taxon>Euteleostomi</taxon>
        <taxon>Actinopterygii</taxon>
        <taxon>Neopterygii</taxon>
        <taxon>Teleostei</taxon>
        <taxon>Ostariophysi</taxon>
        <taxon>Siluriformes</taxon>
        <taxon>Siluridae</taxon>
        <taxon>Silurus</taxon>
    </lineage>
</organism>
<dbReference type="SMART" id="SM00186">
    <property type="entry name" value="FBG"/>
    <property type="match status" value="1"/>
</dbReference>
<dbReference type="EMBL" id="MU551601">
    <property type="protein sequence ID" value="KAI5623626.1"/>
    <property type="molecule type" value="Genomic_DNA"/>
</dbReference>
<dbReference type="Gene3D" id="3.90.215.10">
    <property type="entry name" value="Gamma Fibrinogen, chain A, domain 1"/>
    <property type="match status" value="1"/>
</dbReference>
<dbReference type="Pfam" id="PF00147">
    <property type="entry name" value="Fibrinogen_C"/>
    <property type="match status" value="1"/>
</dbReference>
<dbReference type="InterPro" id="IPR050373">
    <property type="entry name" value="Fibrinogen_C-term_domain"/>
</dbReference>
<dbReference type="PROSITE" id="PS51406">
    <property type="entry name" value="FIBRINOGEN_C_2"/>
    <property type="match status" value="1"/>
</dbReference>
<evidence type="ECO:0000313" key="3">
    <source>
        <dbReference type="Proteomes" id="UP001205998"/>
    </source>
</evidence>
<dbReference type="InterPro" id="IPR036056">
    <property type="entry name" value="Fibrinogen-like_C"/>
</dbReference>
<name>A0AAD5AVV1_SILAS</name>
<dbReference type="AlphaFoldDB" id="A0AAD5AVV1"/>
<dbReference type="PANTHER" id="PTHR19143:SF225">
    <property type="entry name" value="MICROFIBRIL-ASSOCIATED GLYCOPROTEIN 4"/>
    <property type="match status" value="1"/>
</dbReference>